<dbReference type="EMBL" id="MU394299">
    <property type="protein sequence ID" value="KAI6088713.1"/>
    <property type="molecule type" value="Genomic_DNA"/>
</dbReference>
<dbReference type="Proteomes" id="UP001497680">
    <property type="component" value="Unassembled WGS sequence"/>
</dbReference>
<name>A0ACC0D7T0_9PEZI</name>
<organism evidence="1 2">
    <name type="scientific">Hypoxylon rubiginosum</name>
    <dbReference type="NCBI Taxonomy" id="110542"/>
    <lineage>
        <taxon>Eukaryota</taxon>
        <taxon>Fungi</taxon>
        <taxon>Dikarya</taxon>
        <taxon>Ascomycota</taxon>
        <taxon>Pezizomycotina</taxon>
        <taxon>Sordariomycetes</taxon>
        <taxon>Xylariomycetidae</taxon>
        <taxon>Xylariales</taxon>
        <taxon>Hypoxylaceae</taxon>
        <taxon>Hypoxylon</taxon>
    </lineage>
</organism>
<proteinExistence type="predicted"/>
<reference evidence="1 2" key="1">
    <citation type="journal article" date="2022" name="New Phytol.">
        <title>Ecological generalism drives hyperdiversity of secondary metabolite gene clusters in xylarialean endophytes.</title>
        <authorList>
            <person name="Franco M.E.E."/>
            <person name="Wisecaver J.H."/>
            <person name="Arnold A.E."/>
            <person name="Ju Y.M."/>
            <person name="Slot J.C."/>
            <person name="Ahrendt S."/>
            <person name="Moore L.P."/>
            <person name="Eastman K.E."/>
            <person name="Scott K."/>
            <person name="Konkel Z."/>
            <person name="Mondo S.J."/>
            <person name="Kuo A."/>
            <person name="Hayes R.D."/>
            <person name="Haridas S."/>
            <person name="Andreopoulos B."/>
            <person name="Riley R."/>
            <person name="LaButti K."/>
            <person name="Pangilinan J."/>
            <person name="Lipzen A."/>
            <person name="Amirebrahimi M."/>
            <person name="Yan J."/>
            <person name="Adam C."/>
            <person name="Keymanesh K."/>
            <person name="Ng V."/>
            <person name="Louie K."/>
            <person name="Northen T."/>
            <person name="Drula E."/>
            <person name="Henrissat B."/>
            <person name="Hsieh H.M."/>
            <person name="Youens-Clark K."/>
            <person name="Lutzoni F."/>
            <person name="Miadlikowska J."/>
            <person name="Eastwood D.C."/>
            <person name="Hamelin R.C."/>
            <person name="Grigoriev I.V."/>
            <person name="U'Ren J.M."/>
        </authorList>
    </citation>
    <scope>NUCLEOTIDE SEQUENCE [LARGE SCALE GENOMIC DNA]</scope>
    <source>
        <strain evidence="1 2">ER1909</strain>
    </source>
</reference>
<gene>
    <name evidence="1" type="ORF">F4821DRAFT_268685</name>
</gene>
<keyword evidence="2" id="KW-1185">Reference proteome</keyword>
<accession>A0ACC0D7T0</accession>
<evidence type="ECO:0000313" key="1">
    <source>
        <dbReference type="EMBL" id="KAI6088713.1"/>
    </source>
</evidence>
<comment type="caution">
    <text evidence="1">The sequence shown here is derived from an EMBL/GenBank/DDBJ whole genome shotgun (WGS) entry which is preliminary data.</text>
</comment>
<evidence type="ECO:0000313" key="2">
    <source>
        <dbReference type="Proteomes" id="UP001497680"/>
    </source>
</evidence>
<protein>
    <submittedName>
        <fullName evidence="1">Uncharacterized protein</fullName>
    </submittedName>
</protein>
<sequence>MAAEGVSLAASVAGLLSLGLQITGGIVKYLDAFKGREEELAYAKQQNDALTATLLAIETALSNIQAQHPIITSAVSQNIQSCKNELNAVEALRVDLADYDRSSLMVRLENKKKKFTYPFHRSKTQQLAQRLQQANGVLQLTLTGLGLEISSSNTNKLAAIESSSQTHASELLLIRSEVEKFGTPIASIHDRLPLLQANVDTTAHLAGVITRQTQENSQAIQQGFQQSHELMQLQFRQQQEALVRFEQLLGKFQHQDKQSQIKHTLATRITSKPAALKELCDGILAPKQGHSQEFPQYQTTYRSQSGIISQFTPAIDRICICNRSHRLTTRKGLRLGHIHLSSEWESEGHWPSCPLSKVSRKNRRAVNLKYTGLTRILQSVVDASFTWTFGAGGFSISPNFTYYPTVDVEFDPAFHIIRLMQHSFYLRVRVNRNPFVIACLKKLVRLFDEKKAYPTVISDLGESLMHYAANAVELIRMLLSYGVPAFTYDAEGASDNVDKTEDIINTLIQANSKNQPAALDSFPYHISHQQATSTILRCNISHGYAEACECGSLSMAVIRNDVNEVTHILSRFPGSLAELNIHGQSPVHLAAAKPQILTLLVDAADLNLLNRKDKSGTTALETAMILSGKQCVNGSGPNRCRQCACTQCMKILLAAGCNIQMQRSSGANLRTILSSASELARRRYVFHMKELKTPRPRRLQRPLIKRIIGGTGTTWDAGRAKSGFCQSPKSDVHVKNDEAEDWSWIYDELDDSHHAGLFYRHGFQLHPSFFIDPSLKYFYEEYPSLTYTCWLVEHGADLFLRSSTGPPVIKDSPSTGLFGAHYIFYHLGGRLIPESSTFNKLSVGVVRRKLTDGCQCNCSICGCSPFIWMMKRLSWSSNPEFWARRMFDYYSKCDVELTALTYATAIRYMTFAALDLTHTCCYAAPLAKRNSEWVERDDVDIINEEQASLLEVHDQLVTEFEKEAPKFIKIRSDGRQLFPKFWTTCWIARIKEVLEKLDGDELSDAERQGAEEIGVRWCEPPPAPVKWKHRNPYNRMSLEHWFYELDKTCPEYNEPWPEDLHRITELP</sequence>